<dbReference type="RefSeq" id="WP_032217274.1">
    <property type="nucleotide sequence ID" value="NZ_AP023205.1"/>
</dbReference>
<reference evidence="2 3" key="1">
    <citation type="submission" date="2018-08" db="EMBL/GenBank/DDBJ databases">
        <authorList>
            <consortium name="GenomeTrakr network: Whole genome sequencing for foodborne pathogen traceback"/>
        </authorList>
    </citation>
    <scope>NUCLEOTIDE SEQUENCE [LARGE SCALE GENOMIC DNA]</scope>
    <source>
        <strain evidence="2 3">AZ-TG73583</strain>
    </source>
</reference>
<evidence type="ECO:0000313" key="2">
    <source>
        <dbReference type="EMBL" id="EFL9839173.1"/>
    </source>
</evidence>
<dbReference type="EMBL" id="AATJKW010000040">
    <property type="protein sequence ID" value="EFL9839173.1"/>
    <property type="molecule type" value="Genomic_DNA"/>
</dbReference>
<accession>A0A8H0E3A6</accession>
<proteinExistence type="predicted"/>
<dbReference type="Proteomes" id="UP000543257">
    <property type="component" value="Unassembled WGS sequence"/>
</dbReference>
<organism evidence="2 3">
    <name type="scientific">Escherichia coli</name>
    <dbReference type="NCBI Taxonomy" id="562"/>
    <lineage>
        <taxon>Bacteria</taxon>
        <taxon>Pseudomonadati</taxon>
        <taxon>Pseudomonadota</taxon>
        <taxon>Gammaproteobacteria</taxon>
        <taxon>Enterobacterales</taxon>
        <taxon>Enterobacteriaceae</taxon>
        <taxon>Escherichia</taxon>
    </lineage>
</organism>
<sequence length="583" mass="66729">MTVANYNSLVQKTFCENAIRSVVMIDDDFLTYSESIRALNNEVDLDYNKIDSSKRAATLESFFQSKNMICDVDNGSVNFDVDRIRKSDLIIVDYHLDNNAPDKTLKLLQDLKDSDHLNMIVIYTRENLETVWMQISSTLKGALDINSLIIDYDNEDVQSYWEDVVLPNLNDNGNKALTRDETIAYIKDSKPCRRIKRLIHDDAVLEDQKDKNFIAKMIAEYAVSRNAIISSNTSGNVIRGDESGVKWIQCGNIFVSLFHKVQDDHENDGDRIWQTLNDSLIEWKPSYYQLIKSEIQNAIEAEALSFVNHLANDHYGQAAWLNEILKSDSPDIRCRNIDFVFGNLSEELYQRLKNNNTLDEFIKSVFDSYSNEYANSGVAALLQYCSSKMDLPSNNDTYHEMYHALNMNLSSKNFEDGHISTGTIFFDTESNKWYLCVSAACDLVPTQCNDPHHVRLSPHRLIKVLELFNASQSKALPFAEHSKYIYVMHKNQRKYLSIFEGDKTLPVVDYMVVLNHGTTVDGEEKNIISAVFLSNMDGNVQNVPVRLKLKSQLRTGYAERYQAIASQYSSRIGVDYYVSMMLP</sequence>
<dbReference type="AlphaFoldDB" id="A0A8H0E3A6"/>
<name>A0A8H0E3A6_ECOLX</name>
<protein>
    <recommendedName>
        <fullName evidence="1">Response receiver domain-containing protein</fullName>
    </recommendedName>
</protein>
<evidence type="ECO:0000313" key="3">
    <source>
        <dbReference type="Proteomes" id="UP000543257"/>
    </source>
</evidence>
<feature type="domain" description="Response receiver" evidence="1">
    <location>
        <begin position="19"/>
        <end position="175"/>
    </location>
</feature>
<gene>
    <name evidence="2" type="ORF">EN85_004233</name>
</gene>
<dbReference type="InterPro" id="IPR043834">
    <property type="entry name" value="REC"/>
</dbReference>
<comment type="caution">
    <text evidence="2">The sequence shown here is derived from an EMBL/GenBank/DDBJ whole genome shotgun (WGS) entry which is preliminary data.</text>
</comment>
<evidence type="ECO:0000259" key="1">
    <source>
        <dbReference type="Pfam" id="PF19192"/>
    </source>
</evidence>
<dbReference type="Pfam" id="PF19192">
    <property type="entry name" value="Response_reg_2"/>
    <property type="match status" value="1"/>
</dbReference>